<dbReference type="Pfam" id="PF02990">
    <property type="entry name" value="EMP70"/>
    <property type="match status" value="1"/>
</dbReference>
<keyword evidence="5 7" id="KW-1133">Transmembrane helix</keyword>
<feature type="transmembrane region" description="Helical" evidence="7">
    <location>
        <begin position="256"/>
        <end position="278"/>
    </location>
</feature>
<evidence type="ECO:0000313" key="9">
    <source>
        <dbReference type="Proteomes" id="UP000269721"/>
    </source>
</evidence>
<dbReference type="EMBL" id="KZ994803">
    <property type="protein sequence ID" value="RKO92027.1"/>
    <property type="molecule type" value="Genomic_DNA"/>
</dbReference>
<name>A0A4V1IS20_9FUNG</name>
<protein>
    <recommendedName>
        <fullName evidence="7">Transmembrane 9 superfamily member</fullName>
    </recommendedName>
</protein>
<keyword evidence="3 7" id="KW-0812">Transmembrane</keyword>
<sequence>MSPPQRKAAAFLAALIAVAPASAFYIPGVAPTDYSAGAEVQLYVNALSSDLTVLPYDFYYPKFRFCLPSGGGNSPSSSLGSILFGDRLNPGPFDLRMQKNETCKSLCDVTYTADDAIFVNERIREEYTMNWVADWLPAGVLTLDRKTQSEYYAIGFDLGYHPENTNEAYLYNHWDIRIKTQTDDSLRWRVVGVLVNPSSQSKGCEASENQRDFVKLDEKGNTDVKFTYSVHWEWSSTPWVTRWDNYLFVSDPKIHWFSLINSVVIVLFLSGMVAMILLRALHKDIARYNALEAQEDAQEDFGWKLVHGDVFRPPARSMLLAVFIGNGAQLLLMASVTLVFAILGFLSPSNRGSLATGMLVFYVFFGSVAGYTSARMYKMFGGENWKRNVTLTAFLFPGFIFLSFVILNFFLIAAHSSGAVPFGTMFALIAMWFLVSAPLCFIGAYLGFKKPRIEHPVRTNQIPRQIPEQVVYLRKLPSMLMGGILPFGAIFIELFFIMKSIWSHEIYYVFGFLFLVFCILVLTCSEVTILMCYFHLCSEDYHWWWRAFLTSGASALYVFLYGIMYYLTRLHIDDAASTILYFGWTFIMSLIFFVLTGTIGFTACFLFVRKIYASIK</sequence>
<proteinExistence type="inferred from homology"/>
<evidence type="ECO:0000313" key="8">
    <source>
        <dbReference type="EMBL" id="RKO92027.1"/>
    </source>
</evidence>
<comment type="subcellular location">
    <subcellularLocation>
        <location evidence="1">Membrane</location>
        <topology evidence="1">Multi-pass membrane protein</topology>
    </subcellularLocation>
</comment>
<evidence type="ECO:0000256" key="3">
    <source>
        <dbReference type="ARBA" id="ARBA00022692"/>
    </source>
</evidence>
<dbReference type="GO" id="GO:0007034">
    <property type="term" value="P:vacuolar transport"/>
    <property type="evidence" value="ECO:0007669"/>
    <property type="project" value="TreeGrafter"/>
</dbReference>
<accession>A0A4V1IS20</accession>
<dbReference type="PANTHER" id="PTHR10766">
    <property type="entry name" value="TRANSMEMBRANE 9 SUPERFAMILY PROTEIN"/>
    <property type="match status" value="1"/>
</dbReference>
<reference evidence="9" key="1">
    <citation type="journal article" date="2018" name="Nat. Microbiol.">
        <title>Leveraging single-cell genomics to expand the fungal tree of life.</title>
        <authorList>
            <person name="Ahrendt S.R."/>
            <person name="Quandt C.A."/>
            <person name="Ciobanu D."/>
            <person name="Clum A."/>
            <person name="Salamov A."/>
            <person name="Andreopoulos B."/>
            <person name="Cheng J.F."/>
            <person name="Woyke T."/>
            <person name="Pelin A."/>
            <person name="Henrissat B."/>
            <person name="Reynolds N.K."/>
            <person name="Benny G.L."/>
            <person name="Smith M.E."/>
            <person name="James T.Y."/>
            <person name="Grigoriev I.V."/>
        </authorList>
    </citation>
    <scope>NUCLEOTIDE SEQUENCE [LARGE SCALE GENOMIC DNA]</scope>
</reference>
<organism evidence="8 9">
    <name type="scientific">Blyttiomyces helicus</name>
    <dbReference type="NCBI Taxonomy" id="388810"/>
    <lineage>
        <taxon>Eukaryota</taxon>
        <taxon>Fungi</taxon>
        <taxon>Fungi incertae sedis</taxon>
        <taxon>Chytridiomycota</taxon>
        <taxon>Chytridiomycota incertae sedis</taxon>
        <taxon>Chytridiomycetes</taxon>
        <taxon>Chytridiomycetes incertae sedis</taxon>
        <taxon>Blyttiomyces</taxon>
    </lineage>
</organism>
<dbReference type="GO" id="GO:0005737">
    <property type="term" value="C:cytoplasm"/>
    <property type="evidence" value="ECO:0007669"/>
    <property type="project" value="UniProtKB-ARBA"/>
</dbReference>
<dbReference type="PANTHER" id="PTHR10766:SF111">
    <property type="entry name" value="TRANSMEMBRANE 9 SUPERFAMILY MEMBER 2"/>
    <property type="match status" value="1"/>
</dbReference>
<dbReference type="AlphaFoldDB" id="A0A4V1IS20"/>
<evidence type="ECO:0000256" key="1">
    <source>
        <dbReference type="ARBA" id="ARBA00004141"/>
    </source>
</evidence>
<gene>
    <name evidence="8" type="ORF">BDK51DRAFT_30227</name>
</gene>
<feature type="signal peptide" evidence="7">
    <location>
        <begin position="1"/>
        <end position="23"/>
    </location>
</feature>
<dbReference type="OrthoDB" id="1666796at2759"/>
<feature type="transmembrane region" description="Helical" evidence="7">
    <location>
        <begin position="319"/>
        <end position="346"/>
    </location>
</feature>
<dbReference type="GO" id="GO:0016020">
    <property type="term" value="C:membrane"/>
    <property type="evidence" value="ECO:0007669"/>
    <property type="project" value="UniProtKB-SubCell"/>
</dbReference>
<feature type="transmembrane region" description="Helical" evidence="7">
    <location>
        <begin position="579"/>
        <end position="608"/>
    </location>
</feature>
<comment type="similarity">
    <text evidence="2 7">Belongs to the nonaspanin (TM9SF) (TC 9.A.2) family.</text>
</comment>
<feature type="transmembrane region" description="Helical" evidence="7">
    <location>
        <begin position="543"/>
        <end position="567"/>
    </location>
</feature>
<keyword evidence="4 7" id="KW-0732">Signal</keyword>
<evidence type="ECO:0000256" key="4">
    <source>
        <dbReference type="ARBA" id="ARBA00022729"/>
    </source>
</evidence>
<dbReference type="GO" id="GO:0072657">
    <property type="term" value="P:protein localization to membrane"/>
    <property type="evidence" value="ECO:0007669"/>
    <property type="project" value="TreeGrafter"/>
</dbReference>
<feature type="transmembrane region" description="Helical" evidence="7">
    <location>
        <begin position="393"/>
        <end position="413"/>
    </location>
</feature>
<feature type="non-terminal residue" evidence="8">
    <location>
        <position position="616"/>
    </location>
</feature>
<feature type="transmembrane region" description="Helical" evidence="7">
    <location>
        <begin position="425"/>
        <end position="448"/>
    </location>
</feature>
<feature type="transmembrane region" description="Helical" evidence="7">
    <location>
        <begin position="352"/>
        <end position="372"/>
    </location>
</feature>
<evidence type="ECO:0000256" key="2">
    <source>
        <dbReference type="ARBA" id="ARBA00005227"/>
    </source>
</evidence>
<dbReference type="InterPro" id="IPR004240">
    <property type="entry name" value="EMP70"/>
</dbReference>
<dbReference type="Proteomes" id="UP000269721">
    <property type="component" value="Unassembled WGS sequence"/>
</dbReference>
<keyword evidence="9" id="KW-1185">Reference proteome</keyword>
<feature type="transmembrane region" description="Helical" evidence="7">
    <location>
        <begin position="508"/>
        <end position="536"/>
    </location>
</feature>
<evidence type="ECO:0000256" key="6">
    <source>
        <dbReference type="ARBA" id="ARBA00023136"/>
    </source>
</evidence>
<feature type="chain" id="PRO_5020994764" description="Transmembrane 9 superfamily member" evidence="7">
    <location>
        <begin position="24"/>
        <end position="616"/>
    </location>
</feature>
<evidence type="ECO:0000256" key="7">
    <source>
        <dbReference type="RuleBase" id="RU363079"/>
    </source>
</evidence>
<feature type="transmembrane region" description="Helical" evidence="7">
    <location>
        <begin position="479"/>
        <end position="502"/>
    </location>
</feature>
<keyword evidence="6 7" id="KW-0472">Membrane</keyword>
<evidence type="ECO:0000256" key="5">
    <source>
        <dbReference type="ARBA" id="ARBA00022989"/>
    </source>
</evidence>